<feature type="compositionally biased region" description="Gly residues" evidence="1">
    <location>
        <begin position="65"/>
        <end position="75"/>
    </location>
</feature>
<evidence type="ECO:0000313" key="2">
    <source>
        <dbReference type="EMBL" id="ORY47575.1"/>
    </source>
</evidence>
<feature type="region of interest" description="Disordered" evidence="1">
    <location>
        <begin position="794"/>
        <end position="938"/>
    </location>
</feature>
<feature type="compositionally biased region" description="Basic residues" evidence="1">
    <location>
        <begin position="78"/>
        <end position="87"/>
    </location>
</feature>
<sequence length="938" mass="99505">MFTLRPDRSNSNLSPPSTSNSTPLSASPLRPTRPAFPAGLQSPLQLSWDEARARGRSAQQAGSEGSSGGGKGFGGFFKRVRSSSRGRKKEEQQPKVQQRAPPVPAVPSDFRLSLGLGAMSAGSIGMGNGGGEAVQGDLGISMSGDEAFEAPAKPAPGVGGDLGDLLYLVHAAGDRFTSEPTSNDWSHPLPSPPLVAPTAQKTTPTLLQSSAFSSPGSPPSPATPKPYYSFFSHLGNNDLASYKPMTPPSSPPVVRTPPPKPESEDDYGGSSSDEEALWSRKPNTSFGRSPKGSFAPPPAPKQAKGSRLLILSPTRSRRRALGPKAKEVLDYTLLRLSPSSSTLSTAVPTRYQPSSLHHPLSTTPHRTIAAFGPTNTVQVVLGRTLIARKLLRGLTMLESMDLERGASRRRRDSQDSQSSTSTAGSFDEAAPRPTTPSLTLLIDTFEIDVDQPPPTTPVRPALSPLARAPKPPPSSPSSPSLQPARLRNWIARPSFAESHLNTLVIEGGIEMVDLVRPARGKVPKLAVSERLKAMAGLGDAGVLGEEKASSKGRPGRERPPTVGSNGGQQQRGGQRASSLPPPSAVGRKPVLPGPLLLRALAEKKLNGTGDSSEEEDLPLAVLRSRGSSTPASSSPASSSPAASSASTAALQKAQARAEKLEAEVGKLRKQEEARKASLTRMQREKEQREIEWQEEKREEERKRRVAEQRRRSRATGQVEDRPTGIRSASKDRQHKRASAAPPSKQHLSLAPSPSAYAAPFLPPAPPNLWAQPQMLAVPPPGWGFVPVPVMMPLPSPNTPPFYSPQPSPHASTSPFSTFAQAGVNRPPPPPPIPHSHSAPNRISQRSTSQGPSLKPPPNGPTSMRRSSSHGPPLNRSSRHAPPPLPSAMASGKRVSFVPPAVGMARSNSTPESIAVERERAKARDQLVGGGAGRKPVRW</sequence>
<feature type="region of interest" description="Disordered" evidence="1">
    <location>
        <begin position="239"/>
        <end position="307"/>
    </location>
</feature>
<feature type="compositionally biased region" description="Low complexity" evidence="1">
    <location>
        <begin position="9"/>
        <end position="29"/>
    </location>
</feature>
<organism evidence="2 3">
    <name type="scientific">Leucosporidium creatinivorum</name>
    <dbReference type="NCBI Taxonomy" id="106004"/>
    <lineage>
        <taxon>Eukaryota</taxon>
        <taxon>Fungi</taxon>
        <taxon>Dikarya</taxon>
        <taxon>Basidiomycota</taxon>
        <taxon>Pucciniomycotina</taxon>
        <taxon>Microbotryomycetes</taxon>
        <taxon>Leucosporidiales</taxon>
        <taxon>Leucosporidium</taxon>
    </lineage>
</organism>
<feature type="compositionally biased region" description="Pro residues" evidence="1">
    <location>
        <begin position="245"/>
        <end position="260"/>
    </location>
</feature>
<feature type="compositionally biased region" description="Polar residues" evidence="1">
    <location>
        <begin position="808"/>
        <end position="819"/>
    </location>
</feature>
<feature type="compositionally biased region" description="Low complexity" evidence="1">
    <location>
        <begin position="627"/>
        <end position="649"/>
    </location>
</feature>
<feature type="compositionally biased region" description="Polar residues" evidence="1">
    <location>
        <begin position="860"/>
        <end position="869"/>
    </location>
</feature>
<name>A0A1Y2CMI4_9BASI</name>
<feature type="compositionally biased region" description="Basic and acidic residues" evidence="1">
    <location>
        <begin position="718"/>
        <end position="731"/>
    </location>
</feature>
<dbReference type="AlphaFoldDB" id="A0A1Y2CMI4"/>
<evidence type="ECO:0000313" key="3">
    <source>
        <dbReference type="Proteomes" id="UP000193467"/>
    </source>
</evidence>
<feature type="compositionally biased region" description="Polar residues" evidence="1">
    <location>
        <begin position="837"/>
        <end position="851"/>
    </location>
</feature>
<protein>
    <submittedName>
        <fullName evidence="2">Uncharacterized protein</fullName>
    </submittedName>
</protein>
<feature type="compositionally biased region" description="Basic and acidic residues" evidence="1">
    <location>
        <begin position="655"/>
        <end position="709"/>
    </location>
</feature>
<reference evidence="2 3" key="1">
    <citation type="submission" date="2016-07" db="EMBL/GenBank/DDBJ databases">
        <title>Pervasive Adenine N6-methylation of Active Genes in Fungi.</title>
        <authorList>
            <consortium name="DOE Joint Genome Institute"/>
            <person name="Mondo S.J."/>
            <person name="Dannebaum R.O."/>
            <person name="Kuo R.C."/>
            <person name="Labutti K."/>
            <person name="Haridas S."/>
            <person name="Kuo A."/>
            <person name="Salamov A."/>
            <person name="Ahrendt S.R."/>
            <person name="Lipzen A."/>
            <person name="Sullivan W."/>
            <person name="Andreopoulos W.B."/>
            <person name="Clum A."/>
            <person name="Lindquist E."/>
            <person name="Daum C."/>
            <person name="Ramamoorthy G.K."/>
            <person name="Gryganskyi A."/>
            <person name="Culley D."/>
            <person name="Magnuson J.K."/>
            <person name="James T.Y."/>
            <person name="O'Malley M.A."/>
            <person name="Stajich J.E."/>
            <person name="Spatafora J.W."/>
            <person name="Visel A."/>
            <person name="Grigoriev I.V."/>
        </authorList>
    </citation>
    <scope>NUCLEOTIDE SEQUENCE [LARGE SCALE GENOMIC DNA]</scope>
    <source>
        <strain evidence="2 3">62-1032</strain>
    </source>
</reference>
<feature type="compositionally biased region" description="Pro residues" evidence="1">
    <location>
        <begin position="794"/>
        <end position="807"/>
    </location>
</feature>
<feature type="region of interest" description="Disordered" evidence="1">
    <location>
        <begin position="402"/>
        <end position="482"/>
    </location>
</feature>
<feature type="region of interest" description="Disordered" evidence="1">
    <location>
        <begin position="177"/>
        <end position="202"/>
    </location>
</feature>
<comment type="caution">
    <text evidence="2">The sequence shown here is derived from an EMBL/GenBank/DDBJ whole genome shotgun (WGS) entry which is preliminary data.</text>
</comment>
<feature type="compositionally biased region" description="Low complexity" evidence="1">
    <location>
        <begin position="747"/>
        <end position="759"/>
    </location>
</feature>
<gene>
    <name evidence="2" type="ORF">BCR35DRAFT_310911</name>
</gene>
<dbReference type="EMBL" id="MCGR01000116">
    <property type="protein sequence ID" value="ORY47575.1"/>
    <property type="molecule type" value="Genomic_DNA"/>
</dbReference>
<evidence type="ECO:0000256" key="1">
    <source>
        <dbReference type="SAM" id="MobiDB-lite"/>
    </source>
</evidence>
<feature type="compositionally biased region" description="Low complexity" evidence="1">
    <location>
        <begin position="415"/>
        <end position="425"/>
    </location>
</feature>
<keyword evidence="3" id="KW-1185">Reference proteome</keyword>
<dbReference type="Proteomes" id="UP000193467">
    <property type="component" value="Unassembled WGS sequence"/>
</dbReference>
<feature type="region of interest" description="Disordered" evidence="1">
    <location>
        <begin position="606"/>
        <end position="766"/>
    </location>
</feature>
<feature type="compositionally biased region" description="Acidic residues" evidence="1">
    <location>
        <begin position="263"/>
        <end position="276"/>
    </location>
</feature>
<feature type="region of interest" description="Disordered" evidence="1">
    <location>
        <begin position="1"/>
        <end position="107"/>
    </location>
</feature>
<feature type="compositionally biased region" description="Low complexity" evidence="1">
    <location>
        <begin position="459"/>
        <end position="468"/>
    </location>
</feature>
<feature type="compositionally biased region" description="Basic and acidic residues" evidence="1">
    <location>
        <begin position="544"/>
        <end position="559"/>
    </location>
</feature>
<accession>A0A1Y2CMI4</accession>
<dbReference type="InParanoid" id="A0A1Y2CMI4"/>
<proteinExistence type="predicted"/>
<feature type="region of interest" description="Disordered" evidence="1">
    <location>
        <begin position="542"/>
        <end position="590"/>
    </location>
</feature>
<feature type="compositionally biased region" description="Basic and acidic residues" evidence="1">
    <location>
        <begin position="914"/>
        <end position="924"/>
    </location>
</feature>